<evidence type="ECO:0000256" key="1">
    <source>
        <dbReference type="ARBA" id="ARBA00004141"/>
    </source>
</evidence>
<reference evidence="8 9" key="1">
    <citation type="journal article" date="2021" name="Elife">
        <title>Chloroplast acquisition without the gene transfer in kleptoplastic sea slugs, Plakobranchus ocellatus.</title>
        <authorList>
            <person name="Maeda T."/>
            <person name="Takahashi S."/>
            <person name="Yoshida T."/>
            <person name="Shimamura S."/>
            <person name="Takaki Y."/>
            <person name="Nagai Y."/>
            <person name="Toyoda A."/>
            <person name="Suzuki Y."/>
            <person name="Arimoto A."/>
            <person name="Ishii H."/>
            <person name="Satoh N."/>
            <person name="Nishiyama T."/>
            <person name="Hasebe M."/>
            <person name="Maruyama T."/>
            <person name="Minagawa J."/>
            <person name="Obokata J."/>
            <person name="Shigenobu S."/>
        </authorList>
    </citation>
    <scope>NUCLEOTIDE SEQUENCE [LARGE SCALE GENOMIC DNA]</scope>
</reference>
<proteinExistence type="inferred from homology"/>
<organism evidence="8 9">
    <name type="scientific">Plakobranchus ocellatus</name>
    <dbReference type="NCBI Taxonomy" id="259542"/>
    <lineage>
        <taxon>Eukaryota</taxon>
        <taxon>Metazoa</taxon>
        <taxon>Spiralia</taxon>
        <taxon>Lophotrochozoa</taxon>
        <taxon>Mollusca</taxon>
        <taxon>Gastropoda</taxon>
        <taxon>Heterobranchia</taxon>
        <taxon>Euthyneura</taxon>
        <taxon>Panpulmonata</taxon>
        <taxon>Sacoglossa</taxon>
        <taxon>Placobranchoidea</taxon>
        <taxon>Plakobranchidae</taxon>
        <taxon>Plakobranchus</taxon>
    </lineage>
</organism>
<feature type="transmembrane region" description="Helical" evidence="7">
    <location>
        <begin position="92"/>
        <end position="113"/>
    </location>
</feature>
<feature type="transmembrane region" description="Helical" evidence="7">
    <location>
        <begin position="216"/>
        <end position="237"/>
    </location>
</feature>
<comment type="subcellular location">
    <subcellularLocation>
        <location evidence="1">Membrane</location>
        <topology evidence="1">Multi-pass membrane protein</topology>
    </subcellularLocation>
</comment>
<dbReference type="AlphaFoldDB" id="A0AAV4DDP8"/>
<dbReference type="GO" id="GO:0016020">
    <property type="term" value="C:membrane"/>
    <property type="evidence" value="ECO:0007669"/>
    <property type="project" value="UniProtKB-SubCell"/>
</dbReference>
<comment type="caution">
    <text evidence="8">The sequence shown here is derived from an EMBL/GenBank/DDBJ whole genome shotgun (WGS) entry which is preliminary data.</text>
</comment>
<feature type="region of interest" description="Disordered" evidence="6">
    <location>
        <begin position="1"/>
        <end position="20"/>
    </location>
</feature>
<name>A0AAV4DDP8_9GAST</name>
<feature type="transmembrane region" description="Helical" evidence="7">
    <location>
        <begin position="125"/>
        <end position="145"/>
    </location>
</feature>
<dbReference type="PANTHER" id="PTHR16007">
    <property type="entry name" value="EPIDIDYMAL MEMBRANE PROTEIN E9-RELATED"/>
    <property type="match status" value="1"/>
</dbReference>
<gene>
    <name evidence="8" type="ORF">PoB_006864500</name>
</gene>
<evidence type="ECO:0000256" key="3">
    <source>
        <dbReference type="ARBA" id="ARBA00022692"/>
    </source>
</evidence>
<dbReference type="PANTHER" id="PTHR16007:SF15">
    <property type="entry name" value="TRANSMEMBRANE PROTEIN 45B"/>
    <property type="match status" value="1"/>
</dbReference>
<accession>A0AAV4DDP8</accession>
<keyword evidence="4 7" id="KW-1133">Transmembrane helix</keyword>
<keyword evidence="9" id="KW-1185">Reference proteome</keyword>
<evidence type="ECO:0000256" key="6">
    <source>
        <dbReference type="SAM" id="MobiDB-lite"/>
    </source>
</evidence>
<sequence length="315" mass="35989">MESQSHMDLTSPPGVSVDGNTTVAPLNETSRMVKEGISGHIVASSVWFFVGFMYILSALRRFYVRQQTDQKFVSSVEFPLDFLSGRFRNFPFIAVFKIVGASVYLSIEIIATIVREPGCIETPVWQHETMATIFLMSGVVDMITLKTEGLNILPDGTDYLVFSLTFGIQVLQFYFHLEGRPPLGARLHALQALLAAMCTLALLMEAKYRSHVMMPVIRGYCIMAQGTWMMNLMFILYHPHSREQTWDLYAHESVDLVSLMFVYHLIMDMLLVLVVNLLFVRAYSRPRCSYKFVPQTDSYDYNGKRQVLAMEKLTR</sequence>
<dbReference type="Proteomes" id="UP000735302">
    <property type="component" value="Unassembled WGS sequence"/>
</dbReference>
<feature type="transmembrane region" description="Helical" evidence="7">
    <location>
        <begin position="37"/>
        <end position="56"/>
    </location>
</feature>
<protein>
    <submittedName>
        <fullName evidence="8">Transmembrane protein 45b</fullName>
    </submittedName>
</protein>
<feature type="transmembrane region" description="Helical" evidence="7">
    <location>
        <begin position="187"/>
        <end position="204"/>
    </location>
</feature>
<dbReference type="EMBL" id="BLXT01007756">
    <property type="protein sequence ID" value="GFO42140.1"/>
    <property type="molecule type" value="Genomic_DNA"/>
</dbReference>
<evidence type="ECO:0000313" key="9">
    <source>
        <dbReference type="Proteomes" id="UP000735302"/>
    </source>
</evidence>
<keyword evidence="3 7" id="KW-0812">Transmembrane</keyword>
<feature type="transmembrane region" description="Helical" evidence="7">
    <location>
        <begin position="157"/>
        <end position="175"/>
    </location>
</feature>
<evidence type="ECO:0000256" key="5">
    <source>
        <dbReference type="ARBA" id="ARBA00023136"/>
    </source>
</evidence>
<dbReference type="InterPro" id="IPR006904">
    <property type="entry name" value="DUF716"/>
</dbReference>
<keyword evidence="5 7" id="KW-0472">Membrane</keyword>
<feature type="transmembrane region" description="Helical" evidence="7">
    <location>
        <begin position="257"/>
        <end position="280"/>
    </location>
</feature>
<evidence type="ECO:0000256" key="4">
    <source>
        <dbReference type="ARBA" id="ARBA00022989"/>
    </source>
</evidence>
<evidence type="ECO:0000256" key="2">
    <source>
        <dbReference type="ARBA" id="ARBA00006948"/>
    </source>
</evidence>
<evidence type="ECO:0000313" key="8">
    <source>
        <dbReference type="EMBL" id="GFO42140.1"/>
    </source>
</evidence>
<dbReference type="Pfam" id="PF04819">
    <property type="entry name" value="DUF716"/>
    <property type="match status" value="1"/>
</dbReference>
<dbReference type="InterPro" id="IPR042127">
    <property type="entry name" value="TMEM45"/>
</dbReference>
<comment type="similarity">
    <text evidence="2">Belongs to the TMEM45 family.</text>
</comment>
<evidence type="ECO:0000256" key="7">
    <source>
        <dbReference type="SAM" id="Phobius"/>
    </source>
</evidence>